<dbReference type="VEuPathDB" id="FungiDB:A1Q1_07871"/>
<dbReference type="GO" id="GO:0005829">
    <property type="term" value="C:cytosol"/>
    <property type="evidence" value="ECO:0007669"/>
    <property type="project" value="TreeGrafter"/>
</dbReference>
<dbReference type="KEGG" id="tasa:A1Q1_07871"/>
<evidence type="ECO:0000259" key="11">
    <source>
        <dbReference type="Pfam" id="PF00479"/>
    </source>
</evidence>
<feature type="compositionally biased region" description="Basic and acidic residues" evidence="10">
    <location>
        <begin position="1"/>
        <end position="10"/>
    </location>
</feature>
<evidence type="ECO:0000256" key="4">
    <source>
        <dbReference type="ARBA" id="ARBA00020444"/>
    </source>
</evidence>
<dbReference type="NCBIfam" id="TIGR00871">
    <property type="entry name" value="zwf"/>
    <property type="match status" value="1"/>
</dbReference>
<dbReference type="Gene3D" id="3.40.50.720">
    <property type="entry name" value="NAD(P)-binding Rossmann-like Domain"/>
    <property type="match status" value="1"/>
</dbReference>
<dbReference type="InterPro" id="IPR036291">
    <property type="entry name" value="NAD(P)-bd_dom_sf"/>
</dbReference>
<dbReference type="InterPro" id="IPR022675">
    <property type="entry name" value="G6P_DH_C"/>
</dbReference>
<dbReference type="EMBL" id="ALBS01000079">
    <property type="protein sequence ID" value="EJT50959.1"/>
    <property type="molecule type" value="Genomic_DNA"/>
</dbReference>
<dbReference type="Pfam" id="PF02781">
    <property type="entry name" value="G6PD_C"/>
    <property type="match status" value="1"/>
</dbReference>
<dbReference type="EC" id="1.1.1.49" evidence="3 9"/>
<dbReference type="InterPro" id="IPR019796">
    <property type="entry name" value="G6P_DH_AS"/>
</dbReference>
<name>J6F1W7_TRIAS</name>
<reference evidence="13 14" key="1">
    <citation type="journal article" date="2012" name="Eukaryot. Cell">
        <title>Draft genome sequence of CBS 2479, the standard type strain of Trichosporon asahii.</title>
        <authorList>
            <person name="Yang R.Y."/>
            <person name="Li H.T."/>
            <person name="Zhu H."/>
            <person name="Zhou G.P."/>
            <person name="Wang M."/>
            <person name="Wang L."/>
        </authorList>
    </citation>
    <scope>NUCLEOTIDE SEQUENCE [LARGE SCALE GENOMIC DNA]</scope>
    <source>
        <strain evidence="14">ATCC 90039 / CBS 2479 / JCM 2466 / KCTC 7840 / NCYC 2677 / UAMH 7654</strain>
    </source>
</reference>
<dbReference type="PIRSF" id="PIRSF000110">
    <property type="entry name" value="G6PD"/>
    <property type="match status" value="1"/>
</dbReference>
<evidence type="ECO:0000256" key="2">
    <source>
        <dbReference type="ARBA" id="ARBA00009975"/>
    </source>
</evidence>
<evidence type="ECO:0000256" key="5">
    <source>
        <dbReference type="ARBA" id="ARBA00022526"/>
    </source>
</evidence>
<feature type="domain" description="Glucose-6-phosphate dehydrogenase C-terminal" evidence="12">
    <location>
        <begin position="217"/>
        <end position="504"/>
    </location>
</feature>
<dbReference type="InterPro" id="IPR001282">
    <property type="entry name" value="G6P_DH"/>
</dbReference>
<dbReference type="InterPro" id="IPR022674">
    <property type="entry name" value="G6P_DH_NAD-bd"/>
</dbReference>
<organism evidence="13 14">
    <name type="scientific">Trichosporon asahii var. asahii (strain ATCC 90039 / CBS 2479 / JCM 2466 / KCTC 7840 / NBRC 103889/ NCYC 2677 / UAMH 7654)</name>
    <name type="common">Yeast</name>
    <dbReference type="NCBI Taxonomy" id="1186058"/>
    <lineage>
        <taxon>Eukaryota</taxon>
        <taxon>Fungi</taxon>
        <taxon>Dikarya</taxon>
        <taxon>Basidiomycota</taxon>
        <taxon>Agaricomycotina</taxon>
        <taxon>Tremellomycetes</taxon>
        <taxon>Trichosporonales</taxon>
        <taxon>Trichosporonaceae</taxon>
        <taxon>Trichosporon</taxon>
    </lineage>
</organism>
<comment type="pathway">
    <text evidence="1 9">Carbohydrate degradation; pentose phosphate pathway; D-ribulose 5-phosphate from D-glucose 6-phosphate (oxidative stage): step 1/3.</text>
</comment>
<keyword evidence="5 9" id="KW-0313">Glucose metabolism</keyword>
<comment type="function">
    <text evidence="9">Catalyzes the rate-limiting step of the oxidative pentose-phosphate pathway, which represents a route for the dissimilation of carbohydrates besides glycolysis.</text>
</comment>
<evidence type="ECO:0000256" key="8">
    <source>
        <dbReference type="ARBA" id="ARBA00023277"/>
    </source>
</evidence>
<comment type="catalytic activity">
    <reaction evidence="9">
        <text>D-glucose 6-phosphate + NADP(+) = 6-phospho-D-glucono-1,5-lactone + NADPH + H(+)</text>
        <dbReference type="Rhea" id="RHEA:15841"/>
        <dbReference type="ChEBI" id="CHEBI:15378"/>
        <dbReference type="ChEBI" id="CHEBI:57783"/>
        <dbReference type="ChEBI" id="CHEBI:57955"/>
        <dbReference type="ChEBI" id="CHEBI:58349"/>
        <dbReference type="ChEBI" id="CHEBI:61548"/>
        <dbReference type="EC" id="1.1.1.49"/>
    </reaction>
</comment>
<dbReference type="PANTHER" id="PTHR23429:SF0">
    <property type="entry name" value="GLUCOSE-6-PHOSPHATE 1-DEHYDROGENASE"/>
    <property type="match status" value="1"/>
</dbReference>
<dbReference type="GO" id="GO:0006006">
    <property type="term" value="P:glucose metabolic process"/>
    <property type="evidence" value="ECO:0007669"/>
    <property type="project" value="UniProtKB-KW"/>
</dbReference>
<accession>J6F1W7</accession>
<evidence type="ECO:0000256" key="3">
    <source>
        <dbReference type="ARBA" id="ARBA00013019"/>
    </source>
</evidence>
<dbReference type="PANTHER" id="PTHR23429">
    <property type="entry name" value="GLUCOSE-6-PHOSPHATE 1-DEHYDROGENASE G6PD"/>
    <property type="match status" value="1"/>
</dbReference>
<evidence type="ECO:0000256" key="9">
    <source>
        <dbReference type="RuleBase" id="RU362120"/>
    </source>
</evidence>
<dbReference type="HAMAP" id="MF_00966">
    <property type="entry name" value="G6PD"/>
    <property type="match status" value="1"/>
</dbReference>
<dbReference type="Gene3D" id="3.30.360.10">
    <property type="entry name" value="Dihydrodipicolinate Reductase, domain 2"/>
    <property type="match status" value="1"/>
</dbReference>
<sequence>MSSPPRDSERLRRKRGSIPSMEALGDDSLKDQSLSIVVVGASGDLASKKTFPALFGLFRRDLLPKDVAIIGYARTDMDDEKFHKKALAHIDTKKYPEESKKFTKILSYIHGPYDKDEGYQKLEAHIDEIENKRPDNEPRNRLFYLAVPPTVFADAAAGLKRNCYWRKGRNRIIIEKPFGKDLETCRELLSSLKGEWSEDETYRIDHYLGKEMVKNLLVLRFGNIVLDATLNKNNVSNVQITFKESFGTEGRGGYFDEFGIIRDVCQNHLLQTLSVLAMERPVSFAAEDIRDEKVKVLRCIPPIKAEDCLLGQYVAADGKPGYKDDDTVPDDSNTPTYAGLALFINNPRWEGVPFIMKAGKALNESKVEIRVQFKDVTSGIFTDIARNELVMRIQPDEVIYMKLNSKLPGFETKAIPVELNLTYKDRFTDVDIPTAYEALIHDAIKGDRSNFVRDDELDVAWKIFTPLLHWIDGKGPGPKPQPEAYPYGARGPKDSAAFSAKYGYKRPDDDYTWPTTSVQANL</sequence>
<comment type="similarity">
    <text evidence="2 9">Belongs to the glucose-6-phosphate dehydrogenase family.</text>
</comment>
<evidence type="ECO:0000256" key="7">
    <source>
        <dbReference type="ARBA" id="ARBA00023002"/>
    </source>
</evidence>
<feature type="region of interest" description="Disordered" evidence="10">
    <location>
        <begin position="1"/>
        <end position="24"/>
    </location>
</feature>
<dbReference type="SUPFAM" id="SSF55347">
    <property type="entry name" value="Glyceraldehyde-3-phosphate dehydrogenase-like, C-terminal domain"/>
    <property type="match status" value="1"/>
</dbReference>
<dbReference type="PRINTS" id="PR00079">
    <property type="entry name" value="G6PDHDRGNASE"/>
</dbReference>
<keyword evidence="7 9" id="KW-0560">Oxidoreductase</keyword>
<protein>
    <recommendedName>
        <fullName evidence="4 9">Glucose-6-phosphate 1-dehydrogenase</fullName>
        <ecNumber evidence="3 9">1.1.1.49</ecNumber>
    </recommendedName>
</protein>
<dbReference type="UniPathway" id="UPA00115">
    <property type="reaction ID" value="UER00408"/>
</dbReference>
<evidence type="ECO:0000259" key="12">
    <source>
        <dbReference type="Pfam" id="PF02781"/>
    </source>
</evidence>
<dbReference type="GO" id="GO:0009051">
    <property type="term" value="P:pentose-phosphate shunt, oxidative branch"/>
    <property type="evidence" value="ECO:0007669"/>
    <property type="project" value="TreeGrafter"/>
</dbReference>
<dbReference type="FunFam" id="3.30.360.10:FF:000018">
    <property type="entry name" value="Glucose-6-phosphate 1-dehydrogenase"/>
    <property type="match status" value="1"/>
</dbReference>
<dbReference type="GO" id="GO:0050661">
    <property type="term" value="F:NADP binding"/>
    <property type="evidence" value="ECO:0007669"/>
    <property type="project" value="InterPro"/>
</dbReference>
<dbReference type="AlphaFoldDB" id="J6F1W7"/>
<dbReference type="RefSeq" id="XP_014182330.1">
    <property type="nucleotide sequence ID" value="XM_014326855.1"/>
</dbReference>
<evidence type="ECO:0000256" key="1">
    <source>
        <dbReference type="ARBA" id="ARBA00004937"/>
    </source>
</evidence>
<gene>
    <name evidence="13" type="ORF">A1Q1_07871</name>
</gene>
<evidence type="ECO:0000313" key="13">
    <source>
        <dbReference type="EMBL" id="EJT50959.1"/>
    </source>
</evidence>
<evidence type="ECO:0000256" key="10">
    <source>
        <dbReference type="SAM" id="MobiDB-lite"/>
    </source>
</evidence>
<dbReference type="GeneID" id="25991383"/>
<evidence type="ECO:0000313" key="14">
    <source>
        <dbReference type="Proteomes" id="UP000002748"/>
    </source>
</evidence>
<evidence type="ECO:0000256" key="6">
    <source>
        <dbReference type="ARBA" id="ARBA00022857"/>
    </source>
</evidence>
<dbReference type="Proteomes" id="UP000002748">
    <property type="component" value="Unassembled WGS sequence"/>
</dbReference>
<dbReference type="OrthoDB" id="60984at2759"/>
<feature type="domain" description="Glucose-6-phosphate dehydrogenase NAD-binding" evidence="11">
    <location>
        <begin position="37"/>
        <end position="215"/>
    </location>
</feature>
<comment type="caution">
    <text evidence="13">The sequence shown here is derived from an EMBL/GenBank/DDBJ whole genome shotgun (WGS) entry which is preliminary data.</text>
</comment>
<keyword evidence="8 9" id="KW-0119">Carbohydrate metabolism</keyword>
<dbReference type="SUPFAM" id="SSF51735">
    <property type="entry name" value="NAD(P)-binding Rossmann-fold domains"/>
    <property type="match status" value="1"/>
</dbReference>
<dbReference type="PROSITE" id="PS00069">
    <property type="entry name" value="G6P_DEHYDROGENASE"/>
    <property type="match status" value="1"/>
</dbReference>
<proteinExistence type="inferred from homology"/>
<dbReference type="Pfam" id="PF00479">
    <property type="entry name" value="G6PD_N"/>
    <property type="match status" value="1"/>
</dbReference>
<keyword evidence="6 9" id="KW-0521">NADP</keyword>
<dbReference type="HOGENOM" id="CLU_013524_2_3_1"/>
<dbReference type="GO" id="GO:0004345">
    <property type="term" value="F:glucose-6-phosphate dehydrogenase activity"/>
    <property type="evidence" value="ECO:0007669"/>
    <property type="project" value="UniProtKB-EC"/>
</dbReference>